<name>A0A8J9VTY1_9NEOP</name>
<accession>A0A8J9VTY1</accession>
<evidence type="ECO:0000259" key="3">
    <source>
        <dbReference type="Pfam" id="PF13843"/>
    </source>
</evidence>
<feature type="coiled-coil region" evidence="1">
    <location>
        <begin position="890"/>
        <end position="938"/>
    </location>
</feature>
<feature type="domain" description="FP protein C-terminal" evidence="4">
    <location>
        <begin position="1043"/>
        <end position="1090"/>
    </location>
</feature>
<feature type="region of interest" description="Disordered" evidence="2">
    <location>
        <begin position="151"/>
        <end position="175"/>
    </location>
</feature>
<dbReference type="Pfam" id="PF13843">
    <property type="entry name" value="DDE_Tnp_1_7"/>
    <property type="match status" value="1"/>
</dbReference>
<dbReference type="EMBL" id="OV170228">
    <property type="protein sequence ID" value="CAH0730468.1"/>
    <property type="molecule type" value="Genomic_DNA"/>
</dbReference>
<dbReference type="InterPro" id="IPR057251">
    <property type="entry name" value="FP_C"/>
</dbReference>
<evidence type="ECO:0000313" key="6">
    <source>
        <dbReference type="Proteomes" id="UP000838878"/>
    </source>
</evidence>
<sequence>MANRSRTSAHRKPQIHQLSIQQQRRARHLVALVPKPGAKSDLDDSESSAEDELQYCPRPTHSDSSSPPPSLPSSIENLNLLSDDDNEINQVVASTSLVLHSQSSLSTNPCSPSILSSNPSAIRQLQCAEASPLSPVPPLLDQVCLPSPLATSSQKHSPLATSSQVPSPLATSSQLPLPRASNLTCHNQVPSPLFAPSPSAATRSKRPRVVTIKRKVIPAKRLQPNWRCCKFTGSAEVKDISFEPREEKCAIEYFKLFFSDDIISLIVQQTHIYSTQTNGSSINITEDDIKDFLAILLFTGVVKMHAYTDYWSKILRYDKVADIMTLKKFQLLRRYIHFNDNFIDDDDRYHKVRPLLQKIRENCLKVEEESRFSIDEMTVPHKGTRAGSRKQYVKNKPKKWGFKIFVRAGVSGIVYDFLIYGGDDTFRFNSFTDEENGMGLGSKVVLALAKSIHQPACKVLCFDNFFTSIELLQYLRNEYGIFALGTIRSKRLRGAEKKLPTDKNLKKSGRGSHAQVVCNKNKIVVVKWYDNKCVTAASTFVDAHPIQNVVRYKKAQGRKMPVTCPNLIKEYNTDMGGVDLADMLIALYRTPFRGHRWYLPIFSQMLDICVNNAWLLYRRHREARHEAKKPKSLKTFRIKIFESLRRFERTNTSNISRTSVSSTKTIQRPVAERPPDAVRYDQVAHYPNVTPIRGSAAKITELPGAQSPRRGQWSKLVSERETHCKSEITILYSAPATPPRRCRWCYAARATPLVLRRSHYVTNATRLHADPTLRSAYADLCYFATMSTQRTPPKDLKIPSKSLNNTLTMYGSDQLSKSELEAEETTDFVFRRLKRKLATNEKNMPEKDLLLDQIKEIFAAQESKNNSKFEKLFAFMMDIKDQNADIQKSIEFLSSKYDDVLENMAQLEQKNKVYEIKISELEQKVEQLERNSRASAIEIRNIPKQTPENKTSLRSMVKQVGEIIEQTVTDSDIQDVYRLKTKKESNNHIVVNFTTTSCKDGFIKQCRNFNKAHKDNKLNTTHLNVAGPSQPIYIDESLTNLGRKLSFLARQFVRDNHYHSTWTSYGKIFIRKSQESPAIRIDCEEDLKQLIASSK</sequence>
<dbReference type="Pfam" id="PF25298">
    <property type="entry name" value="Baculo_FP_2nd"/>
    <property type="match status" value="1"/>
</dbReference>
<dbReference type="PANTHER" id="PTHR47272">
    <property type="entry name" value="DDE_TNP_1_7 DOMAIN-CONTAINING PROTEIN"/>
    <property type="match status" value="1"/>
</dbReference>
<feature type="region of interest" description="Disordered" evidence="2">
    <location>
        <begin position="1"/>
        <end position="74"/>
    </location>
</feature>
<keyword evidence="6" id="KW-1185">Reference proteome</keyword>
<keyword evidence="1" id="KW-0175">Coiled coil</keyword>
<dbReference type="OrthoDB" id="123207at2759"/>
<evidence type="ECO:0000256" key="1">
    <source>
        <dbReference type="SAM" id="Coils"/>
    </source>
</evidence>
<gene>
    <name evidence="5" type="ORF">BINO364_LOCUS15447</name>
</gene>
<evidence type="ECO:0000313" key="5">
    <source>
        <dbReference type="EMBL" id="CAH0730468.1"/>
    </source>
</evidence>
<organism evidence="5 6">
    <name type="scientific">Brenthis ino</name>
    <name type="common">lesser marbled fritillary</name>
    <dbReference type="NCBI Taxonomy" id="405034"/>
    <lineage>
        <taxon>Eukaryota</taxon>
        <taxon>Metazoa</taxon>
        <taxon>Ecdysozoa</taxon>
        <taxon>Arthropoda</taxon>
        <taxon>Hexapoda</taxon>
        <taxon>Insecta</taxon>
        <taxon>Pterygota</taxon>
        <taxon>Neoptera</taxon>
        <taxon>Endopterygota</taxon>
        <taxon>Lepidoptera</taxon>
        <taxon>Glossata</taxon>
        <taxon>Ditrysia</taxon>
        <taxon>Papilionoidea</taxon>
        <taxon>Nymphalidae</taxon>
        <taxon>Heliconiinae</taxon>
        <taxon>Argynnini</taxon>
        <taxon>Brenthis</taxon>
    </lineage>
</organism>
<feature type="domain" description="PiggyBac transposable element-derived protein" evidence="3">
    <location>
        <begin position="249"/>
        <end position="614"/>
    </location>
</feature>
<dbReference type="InterPro" id="IPR029526">
    <property type="entry name" value="PGBD"/>
</dbReference>
<reference evidence="5" key="1">
    <citation type="submission" date="2021-12" db="EMBL/GenBank/DDBJ databases">
        <authorList>
            <person name="Martin H S."/>
        </authorList>
    </citation>
    <scope>NUCLEOTIDE SEQUENCE</scope>
</reference>
<evidence type="ECO:0008006" key="7">
    <source>
        <dbReference type="Google" id="ProtNLM"/>
    </source>
</evidence>
<protein>
    <recommendedName>
        <fullName evidence="7">PiggyBac transposable element-derived protein domain-containing protein</fullName>
    </recommendedName>
</protein>
<dbReference type="PANTHER" id="PTHR47272:SF1">
    <property type="entry name" value="PIGGYBAC TRANSPOSABLE ELEMENT-DERIVED PROTEIN 3-LIKE"/>
    <property type="match status" value="1"/>
</dbReference>
<feature type="non-terminal residue" evidence="5">
    <location>
        <position position="1095"/>
    </location>
</feature>
<dbReference type="Proteomes" id="UP000838878">
    <property type="component" value="Chromosome 8"/>
</dbReference>
<feature type="compositionally biased region" description="Acidic residues" evidence="2">
    <location>
        <begin position="43"/>
        <end position="53"/>
    </location>
</feature>
<proteinExistence type="predicted"/>
<dbReference type="AlphaFoldDB" id="A0A8J9VTY1"/>
<evidence type="ECO:0000259" key="4">
    <source>
        <dbReference type="Pfam" id="PF25298"/>
    </source>
</evidence>
<evidence type="ECO:0000256" key="2">
    <source>
        <dbReference type="SAM" id="MobiDB-lite"/>
    </source>
</evidence>